<keyword evidence="4 13" id="KW-0285">Flavoprotein</keyword>
<dbReference type="GO" id="GO:0033539">
    <property type="term" value="P:fatty acid beta-oxidation using acyl-CoA dehydrogenase"/>
    <property type="evidence" value="ECO:0007669"/>
    <property type="project" value="TreeGrafter"/>
</dbReference>
<evidence type="ECO:0000256" key="3">
    <source>
        <dbReference type="ARBA" id="ARBA00009347"/>
    </source>
</evidence>
<protein>
    <recommendedName>
        <fullName evidence="11">glutaryl-CoA dehydrogenase (ETF)</fullName>
        <ecNumber evidence="11">1.3.8.6</ecNumber>
    </recommendedName>
</protein>
<accession>A0A2H8TZG8</accession>
<dbReference type="InterPro" id="IPR052033">
    <property type="entry name" value="Glutaryl-CoA_DH_mitochondrial"/>
</dbReference>
<comment type="subcellular location">
    <subcellularLocation>
        <location evidence="2">Mitochondrion matrix</location>
    </subcellularLocation>
</comment>
<dbReference type="OrthoDB" id="435240at2759"/>
<dbReference type="EC" id="1.3.8.6" evidence="11"/>
<evidence type="ECO:0000256" key="6">
    <source>
        <dbReference type="ARBA" id="ARBA00022946"/>
    </source>
</evidence>
<dbReference type="GO" id="GO:0000062">
    <property type="term" value="F:fatty-acyl-CoA binding"/>
    <property type="evidence" value="ECO:0007669"/>
    <property type="project" value="TreeGrafter"/>
</dbReference>
<comment type="pathway">
    <text evidence="10">Amino-acid metabolism; tryptophan metabolism.</text>
</comment>
<keyword evidence="6" id="KW-0809">Transit peptide</keyword>
<evidence type="ECO:0000259" key="14">
    <source>
        <dbReference type="Pfam" id="PF00441"/>
    </source>
</evidence>
<dbReference type="PANTHER" id="PTHR42807:SF1">
    <property type="entry name" value="GLUTARYL-COA DEHYDROGENASE, MITOCHONDRIAL"/>
    <property type="match status" value="1"/>
</dbReference>
<evidence type="ECO:0000256" key="11">
    <source>
        <dbReference type="ARBA" id="ARBA00039033"/>
    </source>
</evidence>
<dbReference type="GO" id="GO:0005743">
    <property type="term" value="C:mitochondrial inner membrane"/>
    <property type="evidence" value="ECO:0007669"/>
    <property type="project" value="TreeGrafter"/>
</dbReference>
<proteinExistence type="inferred from homology"/>
<sequence length="415" mass="45683">MMQKSALMVLRHYLRRSCVRYASNTPYFDWEDALNLDHNLTAEERQLKASFRDFCQKALMPRILKSNRDGVYEKEVLKDMASMGALGCTIGAYGCTKVSQVGYGLIAREVERVDSAYRSALSVQSSLVMHAINAYGTEDQRERYLPRLATADLVGSFCLTEPNAGSDIGRMESKARYDSETKSYVLNGAKTWITNSPVADVFVVWARCDDSVVRGFLVDRGTAGLSTPVIPGKMSLRASCTGSVYMDNCIVPEDSLLPGVSGMRGPFGCLNHARYGIAWGAFGAAEACLSVSRSYCLDRKQFGKPLAATQLIQKKYADMVTEISIGLLACLQVGRLKEQGLETPEMISLIKRNSTGKALDIARWARDTLGGNGISDEYHVIRHLINLETVNTYEGTYDVHGLVLGRAITGIQAFK</sequence>
<dbReference type="Gene3D" id="2.40.110.10">
    <property type="entry name" value="Butyryl-CoA Dehydrogenase, subunit A, domain 2"/>
    <property type="match status" value="1"/>
</dbReference>
<dbReference type="InterPro" id="IPR046373">
    <property type="entry name" value="Acyl-CoA_Oxase/DH_mid-dom_sf"/>
</dbReference>
<keyword evidence="8" id="KW-0496">Mitochondrion</keyword>
<keyword evidence="7 13" id="KW-0560">Oxidoreductase</keyword>
<evidence type="ECO:0000259" key="15">
    <source>
        <dbReference type="Pfam" id="PF02770"/>
    </source>
</evidence>
<dbReference type="PANTHER" id="PTHR42807">
    <property type="entry name" value="GLUTARYL-COA DEHYDROGENASE, MITOCHONDRIAL"/>
    <property type="match status" value="1"/>
</dbReference>
<dbReference type="AlphaFoldDB" id="A0A2H8TZG8"/>
<comment type="pathway">
    <text evidence="9">Amino-acid metabolism; lysine degradation.</text>
</comment>
<feature type="domain" description="Acyl-CoA dehydrogenase/oxidase C-terminal" evidence="14">
    <location>
        <begin position="262"/>
        <end position="408"/>
    </location>
</feature>
<gene>
    <name evidence="17" type="primary">GCDH_1</name>
</gene>
<dbReference type="Pfam" id="PF02770">
    <property type="entry name" value="Acyl-CoA_dh_M"/>
    <property type="match status" value="1"/>
</dbReference>
<dbReference type="SUPFAM" id="SSF56645">
    <property type="entry name" value="Acyl-CoA dehydrogenase NM domain-like"/>
    <property type="match status" value="1"/>
</dbReference>
<evidence type="ECO:0000256" key="13">
    <source>
        <dbReference type="RuleBase" id="RU362125"/>
    </source>
</evidence>
<dbReference type="InterPro" id="IPR036250">
    <property type="entry name" value="AcylCo_DH-like_C"/>
</dbReference>
<dbReference type="Gene3D" id="1.20.140.10">
    <property type="entry name" value="Butyryl-CoA Dehydrogenase, subunit A, domain 3"/>
    <property type="match status" value="1"/>
</dbReference>
<evidence type="ECO:0000256" key="7">
    <source>
        <dbReference type="ARBA" id="ARBA00023002"/>
    </source>
</evidence>
<dbReference type="EMBL" id="GFXV01007832">
    <property type="protein sequence ID" value="MBW19637.1"/>
    <property type="molecule type" value="Transcribed_RNA"/>
</dbReference>
<evidence type="ECO:0000259" key="16">
    <source>
        <dbReference type="Pfam" id="PF02771"/>
    </source>
</evidence>
<evidence type="ECO:0000256" key="1">
    <source>
        <dbReference type="ARBA" id="ARBA00001974"/>
    </source>
</evidence>
<comment type="similarity">
    <text evidence="3 13">Belongs to the acyl-CoA dehydrogenase family.</text>
</comment>
<dbReference type="InterPro" id="IPR006089">
    <property type="entry name" value="Acyl-CoA_DH_CS"/>
</dbReference>
<dbReference type="Pfam" id="PF02771">
    <property type="entry name" value="Acyl-CoA_dh_N"/>
    <property type="match status" value="1"/>
</dbReference>
<evidence type="ECO:0000313" key="17">
    <source>
        <dbReference type="EMBL" id="MBW19637.1"/>
    </source>
</evidence>
<dbReference type="GO" id="GO:0005759">
    <property type="term" value="C:mitochondrial matrix"/>
    <property type="evidence" value="ECO:0007669"/>
    <property type="project" value="UniProtKB-SubCell"/>
</dbReference>
<reference evidence="17" key="1">
    <citation type="submission" date="2017-10" db="EMBL/GenBank/DDBJ databases">
        <title>Transcriptome Assembly of Sugarcane Aphid Adults.</title>
        <authorList>
            <person name="Scully E.D."/>
            <person name="Palmer N.A."/>
            <person name="Geib S.M."/>
            <person name="Sarath G."/>
            <person name="Sattler S.E."/>
        </authorList>
    </citation>
    <scope>NUCLEOTIDE SEQUENCE</scope>
    <source>
        <tissue evidence="17">Whole body</tissue>
    </source>
</reference>
<feature type="domain" description="Acyl-CoA dehydrogenase/oxidase N-terminal" evidence="16">
    <location>
        <begin position="41"/>
        <end position="151"/>
    </location>
</feature>
<dbReference type="InterPro" id="IPR006091">
    <property type="entry name" value="Acyl-CoA_Oxase/DH_mid-dom"/>
</dbReference>
<organism evidence="17">
    <name type="scientific">Melanaphis sacchari</name>
    <dbReference type="NCBI Taxonomy" id="742174"/>
    <lineage>
        <taxon>Eukaryota</taxon>
        <taxon>Metazoa</taxon>
        <taxon>Ecdysozoa</taxon>
        <taxon>Arthropoda</taxon>
        <taxon>Hexapoda</taxon>
        <taxon>Insecta</taxon>
        <taxon>Pterygota</taxon>
        <taxon>Neoptera</taxon>
        <taxon>Paraneoptera</taxon>
        <taxon>Hemiptera</taxon>
        <taxon>Sternorrhyncha</taxon>
        <taxon>Aphidomorpha</taxon>
        <taxon>Aphidoidea</taxon>
        <taxon>Aphididae</taxon>
        <taxon>Aphidini</taxon>
        <taxon>Melanaphis</taxon>
    </lineage>
</organism>
<comment type="cofactor">
    <cofactor evidence="1 13">
        <name>FAD</name>
        <dbReference type="ChEBI" id="CHEBI:57692"/>
    </cofactor>
</comment>
<evidence type="ECO:0000256" key="2">
    <source>
        <dbReference type="ARBA" id="ARBA00004305"/>
    </source>
</evidence>
<evidence type="ECO:0000256" key="4">
    <source>
        <dbReference type="ARBA" id="ARBA00022630"/>
    </source>
</evidence>
<evidence type="ECO:0000256" key="12">
    <source>
        <dbReference type="ARBA" id="ARBA00049493"/>
    </source>
</evidence>
<dbReference type="InterPro" id="IPR009100">
    <property type="entry name" value="AcylCoA_DH/oxidase_NM_dom_sf"/>
</dbReference>
<dbReference type="Gene3D" id="1.10.540.10">
    <property type="entry name" value="Acyl-CoA dehydrogenase/oxidase, N-terminal domain"/>
    <property type="match status" value="1"/>
</dbReference>
<dbReference type="CDD" id="cd01151">
    <property type="entry name" value="GCD"/>
    <property type="match status" value="1"/>
</dbReference>
<evidence type="ECO:0000256" key="5">
    <source>
        <dbReference type="ARBA" id="ARBA00022827"/>
    </source>
</evidence>
<dbReference type="Pfam" id="PF00441">
    <property type="entry name" value="Acyl-CoA_dh_1"/>
    <property type="match status" value="1"/>
</dbReference>
<dbReference type="GO" id="GO:0050660">
    <property type="term" value="F:flavin adenine dinucleotide binding"/>
    <property type="evidence" value="ECO:0007669"/>
    <property type="project" value="InterPro"/>
</dbReference>
<dbReference type="PROSITE" id="PS00073">
    <property type="entry name" value="ACYL_COA_DH_2"/>
    <property type="match status" value="1"/>
</dbReference>
<dbReference type="SUPFAM" id="SSF47203">
    <property type="entry name" value="Acyl-CoA dehydrogenase C-terminal domain-like"/>
    <property type="match status" value="1"/>
</dbReference>
<evidence type="ECO:0000256" key="9">
    <source>
        <dbReference type="ARBA" id="ARBA00037899"/>
    </source>
</evidence>
<dbReference type="FunFam" id="1.10.540.10:FF:000003">
    <property type="entry name" value="glutaryl-CoA dehydrogenase, mitochondrial"/>
    <property type="match status" value="1"/>
</dbReference>
<dbReference type="GO" id="GO:0004361">
    <property type="term" value="F:glutaryl-CoA dehydrogenase activity"/>
    <property type="evidence" value="ECO:0007669"/>
    <property type="project" value="UniProtKB-EC"/>
</dbReference>
<dbReference type="InterPro" id="IPR013786">
    <property type="entry name" value="AcylCoA_DH/ox_N"/>
</dbReference>
<comment type="catalytic activity">
    <reaction evidence="12">
        <text>glutaryl-CoA + oxidized [electron-transfer flavoprotein] + 2 H(+) = (2E)-butenoyl-CoA + reduced [electron-transfer flavoprotein] + CO2</text>
        <dbReference type="Rhea" id="RHEA:13389"/>
        <dbReference type="Rhea" id="RHEA-COMP:10685"/>
        <dbReference type="Rhea" id="RHEA-COMP:10686"/>
        <dbReference type="ChEBI" id="CHEBI:15378"/>
        <dbReference type="ChEBI" id="CHEBI:16526"/>
        <dbReference type="ChEBI" id="CHEBI:57332"/>
        <dbReference type="ChEBI" id="CHEBI:57378"/>
        <dbReference type="ChEBI" id="CHEBI:57692"/>
        <dbReference type="ChEBI" id="CHEBI:58307"/>
        <dbReference type="EC" id="1.3.8.6"/>
    </reaction>
</comment>
<name>A0A2H8TZG8_9HEMI</name>
<dbReference type="GO" id="GO:0046949">
    <property type="term" value="P:fatty-acyl-CoA biosynthetic process"/>
    <property type="evidence" value="ECO:0007669"/>
    <property type="project" value="TreeGrafter"/>
</dbReference>
<dbReference type="InterPro" id="IPR009075">
    <property type="entry name" value="AcylCo_DH/oxidase_C"/>
</dbReference>
<dbReference type="FunFam" id="1.20.140.10:FF:000006">
    <property type="entry name" value="Glutaryl-CoA dehydrogenase, mitochondrial"/>
    <property type="match status" value="1"/>
</dbReference>
<dbReference type="InterPro" id="IPR037069">
    <property type="entry name" value="AcylCoA_DH/ox_N_sf"/>
</dbReference>
<keyword evidence="5 13" id="KW-0274">FAD</keyword>
<evidence type="ECO:0000256" key="10">
    <source>
        <dbReference type="ARBA" id="ARBA00037927"/>
    </source>
</evidence>
<feature type="domain" description="Acyl-CoA oxidase/dehydrogenase middle" evidence="15">
    <location>
        <begin position="156"/>
        <end position="249"/>
    </location>
</feature>
<evidence type="ECO:0000256" key="8">
    <source>
        <dbReference type="ARBA" id="ARBA00023128"/>
    </source>
</evidence>